<evidence type="ECO:0000313" key="2">
    <source>
        <dbReference type="Proteomes" id="UP001231649"/>
    </source>
</evidence>
<proteinExistence type="predicted"/>
<reference evidence="1" key="1">
    <citation type="submission" date="2023-03" db="EMBL/GenBank/DDBJ databases">
        <title>Chromosome-level genomes of two armyworms, Mythimna separata and Mythimna loreyi, provide insights into the biosynthesis and reception of sex pheromones.</title>
        <authorList>
            <person name="Zhao H."/>
        </authorList>
    </citation>
    <scope>NUCLEOTIDE SEQUENCE</scope>
    <source>
        <strain evidence="1">BeijingLab</strain>
    </source>
</reference>
<gene>
    <name evidence="1" type="ORF">PYW08_006144</name>
</gene>
<name>A0ACC2QNQ7_9NEOP</name>
<dbReference type="EMBL" id="CM056795">
    <property type="protein sequence ID" value="KAJ8720679.1"/>
    <property type="molecule type" value="Genomic_DNA"/>
</dbReference>
<comment type="caution">
    <text evidence="1">The sequence shown here is derived from an EMBL/GenBank/DDBJ whole genome shotgun (WGS) entry which is preliminary data.</text>
</comment>
<dbReference type="Proteomes" id="UP001231649">
    <property type="component" value="Chromosome 19"/>
</dbReference>
<organism evidence="1 2">
    <name type="scientific">Mythimna loreyi</name>
    <dbReference type="NCBI Taxonomy" id="667449"/>
    <lineage>
        <taxon>Eukaryota</taxon>
        <taxon>Metazoa</taxon>
        <taxon>Ecdysozoa</taxon>
        <taxon>Arthropoda</taxon>
        <taxon>Hexapoda</taxon>
        <taxon>Insecta</taxon>
        <taxon>Pterygota</taxon>
        <taxon>Neoptera</taxon>
        <taxon>Endopterygota</taxon>
        <taxon>Lepidoptera</taxon>
        <taxon>Glossata</taxon>
        <taxon>Ditrysia</taxon>
        <taxon>Noctuoidea</taxon>
        <taxon>Noctuidae</taxon>
        <taxon>Noctuinae</taxon>
        <taxon>Hadenini</taxon>
        <taxon>Mythimna</taxon>
    </lineage>
</organism>
<protein>
    <submittedName>
        <fullName evidence="1">Uncharacterized protein</fullName>
    </submittedName>
</protein>
<sequence>MKIRSQIEGQFYSLISEGQCILDKLEVNAKHKSLVHQSFRQSGSFESADAFTSSIKLPTIKLSTFDGTYSKWLEYRDTYDALIHKHENIDPINKLHYLRSSLEGSAALIINLLSFCSDNYILAYDLLCQRFNNTRLLISNHMKALFNKIWNVLQGSLKNHCVL</sequence>
<keyword evidence="2" id="KW-1185">Reference proteome</keyword>
<evidence type="ECO:0000313" key="1">
    <source>
        <dbReference type="EMBL" id="KAJ8720679.1"/>
    </source>
</evidence>
<accession>A0ACC2QNQ7</accession>